<organism evidence="2 3">
    <name type="scientific">Niastella koreensis</name>
    <dbReference type="NCBI Taxonomy" id="354356"/>
    <lineage>
        <taxon>Bacteria</taxon>
        <taxon>Pseudomonadati</taxon>
        <taxon>Bacteroidota</taxon>
        <taxon>Chitinophagia</taxon>
        <taxon>Chitinophagales</taxon>
        <taxon>Chitinophagaceae</taxon>
        <taxon>Niastella</taxon>
    </lineage>
</organism>
<protein>
    <recommendedName>
        <fullName evidence="1">Secretion system C-terminal sorting domain-containing protein</fullName>
    </recommendedName>
</protein>
<dbReference type="Proteomes" id="UP000192277">
    <property type="component" value="Unassembled WGS sequence"/>
</dbReference>
<dbReference type="SUPFAM" id="SSF55486">
    <property type="entry name" value="Metalloproteases ('zincins'), catalytic domain"/>
    <property type="match status" value="1"/>
</dbReference>
<comment type="caution">
    <text evidence="2">The sequence shown here is derived from an EMBL/GenBank/DDBJ whole genome shotgun (WGS) entry which is preliminary data.</text>
</comment>
<evidence type="ECO:0000313" key="3">
    <source>
        <dbReference type="Proteomes" id="UP000192277"/>
    </source>
</evidence>
<reference evidence="2 3" key="1">
    <citation type="submission" date="2016-04" db="EMBL/GenBank/DDBJ databases">
        <authorList>
            <person name="Chen L."/>
            <person name="Zhuang W."/>
            <person name="Wang G."/>
        </authorList>
    </citation>
    <scope>NUCLEOTIDE SEQUENCE [LARGE SCALE GENOMIC DNA]</scope>
    <source>
        <strain evidence="3">GR20</strain>
    </source>
</reference>
<dbReference type="NCBIfam" id="TIGR04183">
    <property type="entry name" value="Por_Secre_tail"/>
    <property type="match status" value="1"/>
</dbReference>
<dbReference type="Pfam" id="PF18962">
    <property type="entry name" value="Por_Secre_tail"/>
    <property type="match status" value="1"/>
</dbReference>
<dbReference type="InterPro" id="IPR026444">
    <property type="entry name" value="Secre_tail"/>
</dbReference>
<accession>A0ABX3NML2</accession>
<dbReference type="Gene3D" id="3.40.390.10">
    <property type="entry name" value="Collagenase (Catalytic Domain)"/>
    <property type="match status" value="1"/>
</dbReference>
<evidence type="ECO:0000259" key="1">
    <source>
        <dbReference type="Pfam" id="PF18962"/>
    </source>
</evidence>
<dbReference type="InterPro" id="IPR024079">
    <property type="entry name" value="MetalloPept_cat_dom_sf"/>
</dbReference>
<name>A0ABX3NML2_9BACT</name>
<evidence type="ECO:0000313" key="2">
    <source>
        <dbReference type="EMBL" id="OQP39298.1"/>
    </source>
</evidence>
<dbReference type="Pfam" id="PF13688">
    <property type="entry name" value="Reprolysin_5"/>
    <property type="match status" value="1"/>
</dbReference>
<keyword evidence="3" id="KW-1185">Reference proteome</keyword>
<feature type="domain" description="Secretion system C-terminal sorting" evidence="1">
    <location>
        <begin position="487"/>
        <end position="561"/>
    </location>
</feature>
<gene>
    <name evidence="2" type="ORF">A4D02_18425</name>
</gene>
<dbReference type="EMBL" id="LWBO01000084">
    <property type="protein sequence ID" value="OQP39298.1"/>
    <property type="molecule type" value="Genomic_DNA"/>
</dbReference>
<proteinExistence type="predicted"/>
<sequence>MQHKHYPLIIVLLLFLCTQKSYSQKNIVVRQVDKNTFARQQTGKEKVIPYLEQRSKKGVVNVYEFNTAALQDSIFFLNIFPGETIKAIKQKVVKRGENNFTWHGYIQGPDKSQGSIALVYLNGEISGNLNYKAGNYSINPMGKGVFSVYEIDFKRAPYIEDAPGMTDSHKKTDNAAAATPSSIAQASCNLRVLVAFTSIAESFIKDYLGYSSLTQFALQAIAESNQAYLNSGVGVYMELAASVRVNYTESGDDATDLNRFMGTSDGYMDQIHTYRDIYAADVNVLISNNSQYCGLATTVLADAGNAFCVVNYDCALGNYSFAHEIGHLQGCRHNPEVDNSISPFAYGHGYVYTPDGWRTIMAINFNGETRLQYFSNPNVTYNGVPMGTTTTHYNARVLNETTGTVNNFRTVSSSVTINSDGAVINDEASDAVATTEVVLQDGFQASDNSEFTARLINCVGPSIVADNTAVVNTDESNVADSRSALAVYPTVTRGPVYISTDNSNLKNTEILVSDNSGRIVAKSVNNAGKKSITMNLSHLPNGLYIIQVKQAGKSITRKVIVQK</sequence>